<dbReference type="EMBL" id="JACHMO010000001">
    <property type="protein sequence ID" value="MBB5800712.1"/>
    <property type="molecule type" value="Genomic_DNA"/>
</dbReference>
<keyword evidence="2" id="KW-1133">Transmembrane helix</keyword>
<feature type="transmembrane region" description="Helical" evidence="2">
    <location>
        <begin position="34"/>
        <end position="52"/>
    </location>
</feature>
<evidence type="ECO:0000313" key="3">
    <source>
        <dbReference type="EMBL" id="MBB5800712.1"/>
    </source>
</evidence>
<reference evidence="3 4" key="1">
    <citation type="submission" date="2020-08" db="EMBL/GenBank/DDBJ databases">
        <title>Sequencing the genomes of 1000 actinobacteria strains.</title>
        <authorList>
            <person name="Klenk H.-P."/>
        </authorList>
    </citation>
    <scope>NUCLEOTIDE SEQUENCE [LARGE SCALE GENOMIC DNA]</scope>
    <source>
        <strain evidence="3 4">DSM 45486</strain>
    </source>
</reference>
<dbReference type="AlphaFoldDB" id="A0A7W9LYK4"/>
<gene>
    <name evidence="3" type="ORF">F4560_000480</name>
</gene>
<keyword evidence="2" id="KW-0472">Membrane</keyword>
<organism evidence="3 4">
    <name type="scientific">Saccharothrix ecbatanensis</name>
    <dbReference type="NCBI Taxonomy" id="1105145"/>
    <lineage>
        <taxon>Bacteria</taxon>
        <taxon>Bacillati</taxon>
        <taxon>Actinomycetota</taxon>
        <taxon>Actinomycetes</taxon>
        <taxon>Pseudonocardiales</taxon>
        <taxon>Pseudonocardiaceae</taxon>
        <taxon>Saccharothrix</taxon>
    </lineage>
</organism>
<name>A0A7W9LYK4_9PSEU</name>
<keyword evidence="4" id="KW-1185">Reference proteome</keyword>
<dbReference type="Proteomes" id="UP000552097">
    <property type="component" value="Unassembled WGS sequence"/>
</dbReference>
<evidence type="ECO:0000313" key="4">
    <source>
        <dbReference type="Proteomes" id="UP000552097"/>
    </source>
</evidence>
<sequence>MRNEAAVKSRKATKKADREADPTTGRRPFSRAQLLALLVGALQLVLASVPFLPLADSGTHALYVATGLAGVMLAWDHRHARLYGVALVLLYGQLFIADAEDTGTLGLPTWETLAYGRAALAGVVIALIPAFKRE</sequence>
<proteinExistence type="predicted"/>
<feature type="transmembrane region" description="Helical" evidence="2">
    <location>
        <begin position="82"/>
        <end position="99"/>
    </location>
</feature>
<evidence type="ECO:0000256" key="2">
    <source>
        <dbReference type="SAM" id="Phobius"/>
    </source>
</evidence>
<accession>A0A7W9LYK4</accession>
<keyword evidence="2" id="KW-0812">Transmembrane</keyword>
<feature type="region of interest" description="Disordered" evidence="1">
    <location>
        <begin position="1"/>
        <end position="25"/>
    </location>
</feature>
<feature type="transmembrane region" description="Helical" evidence="2">
    <location>
        <begin position="58"/>
        <end position="75"/>
    </location>
</feature>
<evidence type="ECO:0000256" key="1">
    <source>
        <dbReference type="SAM" id="MobiDB-lite"/>
    </source>
</evidence>
<comment type="caution">
    <text evidence="3">The sequence shown here is derived from an EMBL/GenBank/DDBJ whole genome shotgun (WGS) entry which is preliminary data.</text>
</comment>
<feature type="transmembrane region" description="Helical" evidence="2">
    <location>
        <begin position="114"/>
        <end position="131"/>
    </location>
</feature>
<protein>
    <submittedName>
        <fullName evidence="3">Uncharacterized protein</fullName>
    </submittedName>
</protein>